<dbReference type="CDD" id="cd11301">
    <property type="entry name" value="Fut1_Fut2_like"/>
    <property type="match status" value="1"/>
</dbReference>
<evidence type="ECO:0000256" key="1">
    <source>
        <dbReference type="ARBA" id="ARBA00022676"/>
    </source>
</evidence>
<dbReference type="InterPro" id="IPR002516">
    <property type="entry name" value="Glyco_trans_11"/>
</dbReference>
<dbReference type="Pfam" id="PF01531">
    <property type="entry name" value="Glyco_transf_11"/>
    <property type="match status" value="1"/>
</dbReference>
<proteinExistence type="predicted"/>
<name>A0ABV6L3B1_9SPHI</name>
<evidence type="ECO:0000256" key="2">
    <source>
        <dbReference type="ARBA" id="ARBA00022679"/>
    </source>
</evidence>
<keyword evidence="2" id="KW-0808">Transferase</keyword>
<sequence length="282" mass="32544">MIILNLMGGVGNQMFQYAFGKALSIKYNLPLALDITIYSSGNSNRSFDLEIFEIKEYRLASIPDTIRSSTNKNICAVTERKFEYDSELMQEIDKFLVSEANPVLIFTGYWQSCQYFKAVSEQIKTEFNLRNNLSGKWLELSKKIAATDAVMINVRRGDYLQKLDYHGVVSEDYLRSAIQYVLSVTPSAMFYVFSDDMPWCRETLTGYQQLCFVDEAYYDLKYQSYFKLMTACKHFIIANSTFAWWSAWLGAVEGALVIYPEKWFAAPVINARDLFPAEWIAM</sequence>
<accession>A0ABV6L3B1</accession>
<keyword evidence="1" id="KW-0328">Glycosyltransferase</keyword>
<evidence type="ECO:0000313" key="4">
    <source>
        <dbReference type="Proteomes" id="UP001589828"/>
    </source>
</evidence>
<organism evidence="3 4">
    <name type="scientific">Mucilaginibacter angelicae</name>
    <dbReference type="NCBI Taxonomy" id="869718"/>
    <lineage>
        <taxon>Bacteria</taxon>
        <taxon>Pseudomonadati</taxon>
        <taxon>Bacteroidota</taxon>
        <taxon>Sphingobacteriia</taxon>
        <taxon>Sphingobacteriales</taxon>
        <taxon>Sphingobacteriaceae</taxon>
        <taxon>Mucilaginibacter</taxon>
    </lineage>
</organism>
<dbReference type="PANTHER" id="PTHR11927">
    <property type="entry name" value="GALACTOSIDE 2-L-FUCOSYLTRANSFERASE"/>
    <property type="match status" value="1"/>
</dbReference>
<keyword evidence="4" id="KW-1185">Reference proteome</keyword>
<dbReference type="PANTHER" id="PTHR11927:SF9">
    <property type="entry name" value="L-FUCOSYLTRANSFERASE"/>
    <property type="match status" value="1"/>
</dbReference>
<reference evidence="3 4" key="1">
    <citation type="submission" date="2024-09" db="EMBL/GenBank/DDBJ databases">
        <authorList>
            <person name="Sun Q."/>
            <person name="Mori K."/>
        </authorList>
    </citation>
    <scope>NUCLEOTIDE SEQUENCE [LARGE SCALE GENOMIC DNA]</scope>
    <source>
        <strain evidence="3 4">NCAIM B.02415</strain>
    </source>
</reference>
<protein>
    <submittedName>
        <fullName evidence="3">Alpha-1,2-fucosyltransferase</fullName>
    </submittedName>
</protein>
<dbReference type="RefSeq" id="WP_377021233.1">
    <property type="nucleotide sequence ID" value="NZ_JBHLTS010000007.1"/>
</dbReference>
<dbReference type="Proteomes" id="UP001589828">
    <property type="component" value="Unassembled WGS sequence"/>
</dbReference>
<gene>
    <name evidence="3" type="ORF">ACFFGT_04110</name>
</gene>
<comment type="caution">
    <text evidence="3">The sequence shown here is derived from an EMBL/GenBank/DDBJ whole genome shotgun (WGS) entry which is preliminary data.</text>
</comment>
<dbReference type="EMBL" id="JBHLTS010000007">
    <property type="protein sequence ID" value="MFC0513365.1"/>
    <property type="molecule type" value="Genomic_DNA"/>
</dbReference>
<evidence type="ECO:0000313" key="3">
    <source>
        <dbReference type="EMBL" id="MFC0513365.1"/>
    </source>
</evidence>